<dbReference type="CDD" id="cd07067">
    <property type="entry name" value="HP_PGM_like"/>
    <property type="match status" value="1"/>
</dbReference>
<dbReference type="Proteomes" id="UP001600165">
    <property type="component" value="Unassembled WGS sequence"/>
</dbReference>
<sequence length="228" mass="26195">MPFLQLLFIRHAQSVANQTQQMEGQADSSLSAMGQAQARQLGSYLQSQSWNPTCIYSSPLKRAWQTAEMLRSFLPAAIPLIAKTNLQECHQGIFQGLTWTEAQKQYPQLCQQLLSTLDWLPIPQAESPEQVRQRSHVFLNHLFGQHGNGDRLWIVSHSGLLQHLIANLLGSDRSWQIAIAHTSLFEFWIDCDRWDLTDQTRYNTELWQIRRFNDCSHLQALEASPQPN</sequence>
<keyword evidence="1" id="KW-0378">Hydrolase</keyword>
<name>A0ABW6IHU9_9CYAN</name>
<accession>A0ABW6IHU9</accession>
<dbReference type="InterPro" id="IPR013078">
    <property type="entry name" value="His_Pase_superF_clade-1"/>
</dbReference>
<protein>
    <submittedName>
        <fullName evidence="1">Histidine phosphatase family protein</fullName>
        <ecNumber evidence="1">3.1.3.-</ecNumber>
    </submittedName>
</protein>
<dbReference type="SUPFAM" id="SSF53254">
    <property type="entry name" value="Phosphoglycerate mutase-like"/>
    <property type="match status" value="1"/>
</dbReference>
<dbReference type="Pfam" id="PF00300">
    <property type="entry name" value="His_Phos_1"/>
    <property type="match status" value="1"/>
</dbReference>
<comment type="caution">
    <text evidence="1">The sequence shown here is derived from an EMBL/GenBank/DDBJ whole genome shotgun (WGS) entry which is preliminary data.</text>
</comment>
<dbReference type="InterPro" id="IPR029033">
    <property type="entry name" value="His_PPase_superfam"/>
</dbReference>
<dbReference type="EMBL" id="JBHZOL010000093">
    <property type="protein sequence ID" value="MFE4107796.1"/>
    <property type="molecule type" value="Genomic_DNA"/>
</dbReference>
<reference evidence="1 2" key="1">
    <citation type="submission" date="2024-10" db="EMBL/GenBank/DDBJ databases">
        <authorList>
            <person name="Ratan Roy A."/>
            <person name="Morales Sandoval P.H."/>
            <person name="De Los Santos Villalobos S."/>
            <person name="Chakraborty S."/>
            <person name="Mukherjee J."/>
        </authorList>
    </citation>
    <scope>NUCLEOTIDE SEQUENCE [LARGE SCALE GENOMIC DNA]</scope>
    <source>
        <strain evidence="1 2">S1</strain>
    </source>
</reference>
<dbReference type="GO" id="GO:0016787">
    <property type="term" value="F:hydrolase activity"/>
    <property type="evidence" value="ECO:0007669"/>
    <property type="project" value="UniProtKB-KW"/>
</dbReference>
<proteinExistence type="predicted"/>
<evidence type="ECO:0000313" key="2">
    <source>
        <dbReference type="Proteomes" id="UP001600165"/>
    </source>
</evidence>
<organism evidence="1 2">
    <name type="scientific">Almyronema epifaneia S1</name>
    <dbReference type="NCBI Taxonomy" id="2991925"/>
    <lineage>
        <taxon>Bacteria</taxon>
        <taxon>Bacillati</taxon>
        <taxon>Cyanobacteriota</taxon>
        <taxon>Cyanophyceae</taxon>
        <taxon>Nodosilineales</taxon>
        <taxon>Nodosilineaceae</taxon>
        <taxon>Almyronema</taxon>
        <taxon>Almyronema epifaneia</taxon>
    </lineage>
</organism>
<dbReference type="Gene3D" id="3.40.50.1240">
    <property type="entry name" value="Phosphoglycerate mutase-like"/>
    <property type="match status" value="1"/>
</dbReference>
<dbReference type="RefSeq" id="WP_377966855.1">
    <property type="nucleotide sequence ID" value="NZ_JBHZOL010000093.1"/>
</dbReference>
<evidence type="ECO:0000313" key="1">
    <source>
        <dbReference type="EMBL" id="MFE4107796.1"/>
    </source>
</evidence>
<dbReference type="InterPro" id="IPR050275">
    <property type="entry name" value="PGM_Phosphatase"/>
</dbReference>
<dbReference type="EC" id="3.1.3.-" evidence="1"/>
<dbReference type="SMART" id="SM00855">
    <property type="entry name" value="PGAM"/>
    <property type="match status" value="1"/>
</dbReference>
<dbReference type="PANTHER" id="PTHR48100">
    <property type="entry name" value="BROAD-SPECIFICITY PHOSPHATASE YOR283W-RELATED"/>
    <property type="match status" value="1"/>
</dbReference>
<keyword evidence="2" id="KW-1185">Reference proteome</keyword>
<gene>
    <name evidence="1" type="ORF">ACFVKH_16025</name>
</gene>